<protein>
    <submittedName>
        <fullName evidence="1">Uncharacterized protein</fullName>
    </submittedName>
</protein>
<dbReference type="Proteomes" id="UP000019141">
    <property type="component" value="Unassembled WGS sequence"/>
</dbReference>
<dbReference type="AlphaFoldDB" id="W4LD29"/>
<sequence length="270" mass="31319">MVTHIERQIRSERLRDYFDLQLRFAQTVADIAALPLSDTVAHYTNFHRRFGLGRLHGPPCSTEWSRYIDQLSRSQTHEQRVAWTQMFFLQSPEESPPTNQYHFGCFSCDPPNEAGFVRIHFSNQDNSGGTSSLKYTKIESRKRELRDMLTFIKSAYPSAEGVRGGSWLYHLQAYRRLFPTPYAESRTILKQGIRFDGTSSWGQFLDHQEHIKPNLRDLFLQNLNHLDMDHLWQAFPLPALATRAPIHVFYEFYNVDVLPGIDDASHPASS</sequence>
<gene>
    <name evidence="1" type="ORF">ETSY1_29035</name>
</gene>
<comment type="caution">
    <text evidence="1">The sequence shown here is derived from an EMBL/GenBank/DDBJ whole genome shotgun (WGS) entry which is preliminary data.</text>
</comment>
<reference evidence="1 2" key="1">
    <citation type="journal article" date="2014" name="Nature">
        <title>An environmental bacterial taxon with a large and distinct metabolic repertoire.</title>
        <authorList>
            <person name="Wilson M.C."/>
            <person name="Mori T."/>
            <person name="Ruckert C."/>
            <person name="Uria A.R."/>
            <person name="Helf M.J."/>
            <person name="Takada K."/>
            <person name="Gernert C."/>
            <person name="Steffens U.A."/>
            <person name="Heycke N."/>
            <person name="Schmitt S."/>
            <person name="Rinke C."/>
            <person name="Helfrich E.J."/>
            <person name="Brachmann A.O."/>
            <person name="Gurgui C."/>
            <person name="Wakimoto T."/>
            <person name="Kracht M."/>
            <person name="Crusemann M."/>
            <person name="Hentschel U."/>
            <person name="Abe I."/>
            <person name="Matsunaga S."/>
            <person name="Kalinowski J."/>
            <person name="Takeyama H."/>
            <person name="Piel J."/>
        </authorList>
    </citation>
    <scope>NUCLEOTIDE SEQUENCE [LARGE SCALE GENOMIC DNA]</scope>
    <source>
        <strain evidence="2">TSY1</strain>
    </source>
</reference>
<evidence type="ECO:0000313" key="2">
    <source>
        <dbReference type="Proteomes" id="UP000019141"/>
    </source>
</evidence>
<proteinExistence type="predicted"/>
<organism evidence="1 2">
    <name type="scientific">Entotheonella factor</name>
    <dbReference type="NCBI Taxonomy" id="1429438"/>
    <lineage>
        <taxon>Bacteria</taxon>
        <taxon>Pseudomonadati</taxon>
        <taxon>Nitrospinota/Tectimicrobiota group</taxon>
        <taxon>Candidatus Tectimicrobiota</taxon>
        <taxon>Candidatus Entotheonellia</taxon>
        <taxon>Candidatus Entotheonellales</taxon>
        <taxon>Candidatus Entotheonellaceae</taxon>
        <taxon>Candidatus Entotheonella</taxon>
    </lineage>
</organism>
<evidence type="ECO:0000313" key="1">
    <source>
        <dbReference type="EMBL" id="ETW95824.1"/>
    </source>
</evidence>
<name>W4LD29_ENTF1</name>
<dbReference type="EMBL" id="AZHW01000867">
    <property type="protein sequence ID" value="ETW95824.1"/>
    <property type="molecule type" value="Genomic_DNA"/>
</dbReference>
<keyword evidence="2" id="KW-1185">Reference proteome</keyword>
<accession>W4LD29</accession>
<dbReference type="HOGENOM" id="CLU_1127439_0_0_7"/>